<name>A0A8H9GDD1_9MICO</name>
<dbReference type="Gene3D" id="3.40.1110.10">
    <property type="entry name" value="Calcium-transporting ATPase, cytoplasmic domain N"/>
    <property type="match status" value="1"/>
</dbReference>
<proteinExistence type="predicted"/>
<evidence type="ECO:0000256" key="1">
    <source>
        <dbReference type="SAM" id="MobiDB-lite"/>
    </source>
</evidence>
<dbReference type="InterPro" id="IPR023299">
    <property type="entry name" value="ATPase_P-typ_cyto_dom_N"/>
</dbReference>
<protein>
    <submittedName>
        <fullName evidence="2">Uncharacterized protein</fullName>
    </submittedName>
</protein>
<dbReference type="GO" id="GO:0000166">
    <property type="term" value="F:nucleotide binding"/>
    <property type="evidence" value="ECO:0007669"/>
    <property type="project" value="InterPro"/>
</dbReference>
<evidence type="ECO:0000313" key="2">
    <source>
        <dbReference type="EMBL" id="GGM10385.1"/>
    </source>
</evidence>
<reference evidence="2" key="1">
    <citation type="journal article" date="2014" name="Int. J. Syst. Evol. Microbiol.">
        <title>Complete genome sequence of Corynebacterium casei LMG S-19264T (=DSM 44701T), isolated from a smear-ripened cheese.</title>
        <authorList>
            <consortium name="US DOE Joint Genome Institute (JGI-PGF)"/>
            <person name="Walter F."/>
            <person name="Albersmeier A."/>
            <person name="Kalinowski J."/>
            <person name="Ruckert C."/>
        </authorList>
    </citation>
    <scope>NUCLEOTIDE SEQUENCE</scope>
    <source>
        <strain evidence="2">JCM 3051</strain>
    </source>
</reference>
<dbReference type="AlphaFoldDB" id="A0A8H9GDD1"/>
<feature type="region of interest" description="Disordered" evidence="1">
    <location>
        <begin position="49"/>
        <end position="73"/>
    </location>
</feature>
<dbReference type="RefSeq" id="WP_171106714.1">
    <property type="nucleotide sequence ID" value="NZ_BMPT01000001.1"/>
</dbReference>
<keyword evidence="3" id="KW-1185">Reference proteome</keyword>
<accession>A0A8H9GDD1</accession>
<comment type="caution">
    <text evidence="2">The sequence shown here is derived from an EMBL/GenBank/DDBJ whole genome shotgun (WGS) entry which is preliminary data.</text>
</comment>
<organism evidence="2 3">
    <name type="scientific">Promicromonospora citrea</name>
    <dbReference type="NCBI Taxonomy" id="43677"/>
    <lineage>
        <taxon>Bacteria</taxon>
        <taxon>Bacillati</taxon>
        <taxon>Actinomycetota</taxon>
        <taxon>Actinomycetes</taxon>
        <taxon>Micrococcales</taxon>
        <taxon>Promicromonosporaceae</taxon>
        <taxon>Promicromonospora</taxon>
    </lineage>
</organism>
<dbReference type="EMBL" id="BMPT01000001">
    <property type="protein sequence ID" value="GGM10385.1"/>
    <property type="molecule type" value="Genomic_DNA"/>
</dbReference>
<dbReference type="SUPFAM" id="SSF81660">
    <property type="entry name" value="Metal cation-transporting ATPase, ATP-binding domain N"/>
    <property type="match status" value="1"/>
</dbReference>
<sequence>MTLHVTAVQDLGPAGSGRAEVLRYAAALGALSGGPVGRALVRADRAEAGLPESATADDDDRPPLDVSGFAEHPGGGLEGLVRRAHAGLAPGGLLNTRRVLVGPPGWLAGQGVPVPSGTPDAGHTVAVAWDGAVRGVVTLRTAPGDRPGPAA</sequence>
<dbReference type="Proteomes" id="UP000655589">
    <property type="component" value="Unassembled WGS sequence"/>
</dbReference>
<gene>
    <name evidence="2" type="ORF">GCM10010102_02760</name>
</gene>
<evidence type="ECO:0000313" key="3">
    <source>
        <dbReference type="Proteomes" id="UP000655589"/>
    </source>
</evidence>
<reference evidence="2" key="2">
    <citation type="submission" date="2020-09" db="EMBL/GenBank/DDBJ databases">
        <authorList>
            <person name="Sun Q."/>
            <person name="Ohkuma M."/>
        </authorList>
    </citation>
    <scope>NUCLEOTIDE SEQUENCE</scope>
    <source>
        <strain evidence="2">JCM 3051</strain>
    </source>
</reference>